<evidence type="ECO:0000256" key="3">
    <source>
        <dbReference type="SAM" id="SignalP"/>
    </source>
</evidence>
<organism evidence="5 6">
    <name type="scientific">Sphaceloma murrayae</name>
    <dbReference type="NCBI Taxonomy" id="2082308"/>
    <lineage>
        <taxon>Eukaryota</taxon>
        <taxon>Fungi</taxon>
        <taxon>Dikarya</taxon>
        <taxon>Ascomycota</taxon>
        <taxon>Pezizomycotina</taxon>
        <taxon>Dothideomycetes</taxon>
        <taxon>Dothideomycetidae</taxon>
        <taxon>Myriangiales</taxon>
        <taxon>Elsinoaceae</taxon>
        <taxon>Sphaceloma</taxon>
    </lineage>
</organism>
<reference evidence="5 6" key="1">
    <citation type="submission" date="2017-06" db="EMBL/GenBank/DDBJ databases">
        <title>Draft genome sequence of a variant of Elsinoe murrayae.</title>
        <authorList>
            <person name="Cheng Q."/>
        </authorList>
    </citation>
    <scope>NUCLEOTIDE SEQUENCE [LARGE SCALE GENOMIC DNA]</scope>
    <source>
        <strain evidence="5 6">CQ-2017a</strain>
    </source>
</reference>
<comment type="similarity">
    <text evidence="1">Belongs to the oxygen-dependent FAD-linked oxidoreductase family.</text>
</comment>
<dbReference type="GO" id="GO:0016491">
    <property type="term" value="F:oxidoreductase activity"/>
    <property type="evidence" value="ECO:0007669"/>
    <property type="project" value="UniProtKB-KW"/>
</dbReference>
<feature type="chain" id="PRO_5014461614" description="FAD-binding PCMH-type domain-containing protein" evidence="3">
    <location>
        <begin position="19"/>
        <end position="567"/>
    </location>
</feature>
<dbReference type="InterPro" id="IPR016169">
    <property type="entry name" value="FAD-bd_PCMH_sub2"/>
</dbReference>
<dbReference type="Pfam" id="PF08031">
    <property type="entry name" value="BBE"/>
    <property type="match status" value="1"/>
</dbReference>
<dbReference type="OrthoDB" id="9983560at2759"/>
<dbReference type="AlphaFoldDB" id="A0A2K1QUE0"/>
<dbReference type="Pfam" id="PF01565">
    <property type="entry name" value="FAD_binding_4"/>
    <property type="match status" value="1"/>
</dbReference>
<dbReference type="InterPro" id="IPR012951">
    <property type="entry name" value="BBE"/>
</dbReference>
<dbReference type="GO" id="GO:0071949">
    <property type="term" value="F:FAD binding"/>
    <property type="evidence" value="ECO:0007669"/>
    <property type="project" value="InterPro"/>
</dbReference>
<dbReference type="EMBL" id="NKHZ01000039">
    <property type="protein sequence ID" value="PNS18684.1"/>
    <property type="molecule type" value="Genomic_DNA"/>
</dbReference>
<dbReference type="InParanoid" id="A0A2K1QUE0"/>
<dbReference type="PANTHER" id="PTHR13878">
    <property type="entry name" value="GULONOLACTONE OXIDASE"/>
    <property type="match status" value="1"/>
</dbReference>
<dbReference type="InterPro" id="IPR036318">
    <property type="entry name" value="FAD-bd_PCMH-like_sf"/>
</dbReference>
<dbReference type="Proteomes" id="UP000243797">
    <property type="component" value="Unassembled WGS sequence"/>
</dbReference>
<feature type="domain" description="FAD-binding PCMH-type" evidence="4">
    <location>
        <begin position="113"/>
        <end position="291"/>
    </location>
</feature>
<sequence>MLLNTYLAALAAATLAHSKPTSPSCRTLPGDLDWPDTPAWDQLNRTVGGRLIATRPIASVCHDPNYDEAACNALRAGWVEPETHYETSYSPMYAFYANRSCDAFGDRTKPCEVGSYLSYAVNVSNARDIARTIDFARRRNIRLIVRNTGHDWLGRSTGKGGLAVWTHNLKTIEKLDWESNEYTGPAFRVGAGVQGIEVQTAASAQGFVVVGGGCPSVGIAGGYTQGAGHGPLQTAFGMAADQTLEFEAVTAGGKVVRASPSHNQDLYWALSGGGAGSYAIVTSMTVRAHPDRRVSAVALSFSPSQQGVSNQTFRYLVNEFYRLLPSFLDGGLRVSFGFGAPVFNVQASGYNRTANEVQTILSPLLSLLTQRNITVPLRVVENDKYVDTWKFLGDGGGSGEFWSTGGRLIPRAVLQSESRRAFMLDVWEDQMAKGVTWGGISFAGPQKTNIPNAVLPAWREANAMIILALPWDLEQNDAAWAKNQETQRFATEVLDPQLDTVAPESGNYINEGDFRRPNWKEAFYGVNYPRLLEIKQKWDPEGILYGRQSVGSDRWREAEDGRLCRAS</sequence>
<evidence type="ECO:0000313" key="6">
    <source>
        <dbReference type="Proteomes" id="UP000243797"/>
    </source>
</evidence>
<keyword evidence="2" id="KW-0560">Oxidoreductase</keyword>
<name>A0A2K1QUE0_9PEZI</name>
<dbReference type="PROSITE" id="PS51387">
    <property type="entry name" value="FAD_PCMH"/>
    <property type="match status" value="1"/>
</dbReference>
<evidence type="ECO:0000256" key="2">
    <source>
        <dbReference type="ARBA" id="ARBA00023002"/>
    </source>
</evidence>
<comment type="caution">
    <text evidence="5">The sequence shown here is derived from an EMBL/GenBank/DDBJ whole genome shotgun (WGS) entry which is preliminary data.</text>
</comment>
<accession>A0A2K1QUE0</accession>
<dbReference type="InterPro" id="IPR006094">
    <property type="entry name" value="Oxid_FAD_bind_N"/>
</dbReference>
<protein>
    <recommendedName>
        <fullName evidence="4">FAD-binding PCMH-type domain-containing protein</fullName>
    </recommendedName>
</protein>
<dbReference type="STRING" id="2082308.A0A2K1QUE0"/>
<keyword evidence="3" id="KW-0732">Signal</keyword>
<evidence type="ECO:0000256" key="1">
    <source>
        <dbReference type="ARBA" id="ARBA00005466"/>
    </source>
</evidence>
<keyword evidence="6" id="KW-1185">Reference proteome</keyword>
<dbReference type="Gene3D" id="3.30.465.10">
    <property type="match status" value="2"/>
</dbReference>
<feature type="signal peptide" evidence="3">
    <location>
        <begin position="1"/>
        <end position="18"/>
    </location>
</feature>
<dbReference type="SUPFAM" id="SSF56176">
    <property type="entry name" value="FAD-binding/transporter-associated domain-like"/>
    <property type="match status" value="1"/>
</dbReference>
<dbReference type="PANTHER" id="PTHR13878:SF91">
    <property type="entry name" value="FAD BINDING DOMAIN PROTEIN (AFU_ORTHOLOGUE AFUA_6G12070)-RELATED"/>
    <property type="match status" value="1"/>
</dbReference>
<proteinExistence type="inferred from homology"/>
<evidence type="ECO:0000313" key="5">
    <source>
        <dbReference type="EMBL" id="PNS18684.1"/>
    </source>
</evidence>
<evidence type="ECO:0000259" key="4">
    <source>
        <dbReference type="PROSITE" id="PS51387"/>
    </source>
</evidence>
<gene>
    <name evidence="5" type="ORF">CAC42_5223</name>
</gene>
<dbReference type="InterPro" id="IPR050432">
    <property type="entry name" value="FAD-linked_Oxidoreductases_BP"/>
</dbReference>
<dbReference type="InterPro" id="IPR016166">
    <property type="entry name" value="FAD-bd_PCMH"/>
</dbReference>